<keyword evidence="3" id="KW-1185">Reference proteome</keyword>
<organism evidence="2 3">
    <name type="scientific">Nonomuraea endophytica</name>
    <dbReference type="NCBI Taxonomy" id="714136"/>
    <lineage>
        <taxon>Bacteria</taxon>
        <taxon>Bacillati</taxon>
        <taxon>Actinomycetota</taxon>
        <taxon>Actinomycetes</taxon>
        <taxon>Streptosporangiales</taxon>
        <taxon>Streptosporangiaceae</taxon>
        <taxon>Nonomuraea</taxon>
    </lineage>
</organism>
<feature type="transmembrane region" description="Helical" evidence="1">
    <location>
        <begin position="78"/>
        <end position="97"/>
    </location>
</feature>
<feature type="transmembrane region" description="Helical" evidence="1">
    <location>
        <begin position="20"/>
        <end position="39"/>
    </location>
</feature>
<evidence type="ECO:0000313" key="2">
    <source>
        <dbReference type="EMBL" id="MBB5083656.1"/>
    </source>
</evidence>
<dbReference type="RefSeq" id="WP_184972961.1">
    <property type="nucleotide sequence ID" value="NZ_JACHIN010000018.1"/>
</dbReference>
<name>A0A7W8ACA6_9ACTN</name>
<dbReference type="Proteomes" id="UP000568380">
    <property type="component" value="Unassembled WGS sequence"/>
</dbReference>
<dbReference type="AlphaFoldDB" id="A0A7W8ACA6"/>
<evidence type="ECO:0000313" key="3">
    <source>
        <dbReference type="Proteomes" id="UP000568380"/>
    </source>
</evidence>
<protein>
    <recommendedName>
        <fullName evidence="4">Histidine kinase</fullName>
    </recommendedName>
</protein>
<reference evidence="2 3" key="1">
    <citation type="submission" date="2020-08" db="EMBL/GenBank/DDBJ databases">
        <title>Genomic Encyclopedia of Type Strains, Phase IV (KMG-IV): sequencing the most valuable type-strain genomes for metagenomic binning, comparative biology and taxonomic classification.</title>
        <authorList>
            <person name="Goeker M."/>
        </authorList>
    </citation>
    <scope>NUCLEOTIDE SEQUENCE [LARGE SCALE GENOMIC DNA]</scope>
    <source>
        <strain evidence="2 3">DSM 45385</strain>
    </source>
</reference>
<comment type="caution">
    <text evidence="2">The sequence shown here is derived from an EMBL/GenBank/DDBJ whole genome shotgun (WGS) entry which is preliminary data.</text>
</comment>
<feature type="transmembrane region" description="Helical" evidence="1">
    <location>
        <begin position="51"/>
        <end position="71"/>
    </location>
</feature>
<evidence type="ECO:0008006" key="4">
    <source>
        <dbReference type="Google" id="ProtNLM"/>
    </source>
</evidence>
<gene>
    <name evidence="2" type="ORF">HNR40_009161</name>
</gene>
<accession>A0A7W8ACA6</accession>
<sequence length="370" mass="39717">MSDALEETTRAQLKQGLRIAALLVATVMVFVLGLSTLLSHLDAYKSPLTQLGAFAVVGAVLAGEARLLVLGRPWSPPLRAAAIAALLVACALSYVTLPDGRTSTGPDWIFGAANWAGVVILLDRPLRSAVAFLLAHELTALLHLLLLDEPSLPDMARFCTGSMNVFGLPLCVAVMASVMRDLSAAAASSRMEIERVRVAEAVAAQSHRRRRQRFAELSVTTVPILEGLADGSLRPEDPAVQRRCALEAARMRRLFAEADDVADPLLHELRHCVDVADRKGVVVELDARGRWPEPPVSVRRDLTEVVLVVLATTASRARVTVIGGADRVSVSVVADCGEVDVPSPAAPGVHVEALNHDGTVWMEARWQRVN</sequence>
<keyword evidence="1" id="KW-0812">Transmembrane</keyword>
<dbReference type="EMBL" id="JACHIN010000018">
    <property type="protein sequence ID" value="MBB5083656.1"/>
    <property type="molecule type" value="Genomic_DNA"/>
</dbReference>
<proteinExistence type="predicted"/>
<keyword evidence="1" id="KW-0472">Membrane</keyword>
<evidence type="ECO:0000256" key="1">
    <source>
        <dbReference type="SAM" id="Phobius"/>
    </source>
</evidence>
<keyword evidence="1" id="KW-1133">Transmembrane helix</keyword>